<dbReference type="PROSITE" id="PS51186">
    <property type="entry name" value="GNAT"/>
    <property type="match status" value="1"/>
</dbReference>
<name>A0A318T358_9HYPH</name>
<organism evidence="2 3">
    <name type="scientific">Phyllobacterium leguminum</name>
    <dbReference type="NCBI Taxonomy" id="314237"/>
    <lineage>
        <taxon>Bacteria</taxon>
        <taxon>Pseudomonadati</taxon>
        <taxon>Pseudomonadota</taxon>
        <taxon>Alphaproteobacteria</taxon>
        <taxon>Hyphomicrobiales</taxon>
        <taxon>Phyllobacteriaceae</taxon>
        <taxon>Phyllobacterium</taxon>
    </lineage>
</organism>
<evidence type="ECO:0000259" key="1">
    <source>
        <dbReference type="PROSITE" id="PS51186"/>
    </source>
</evidence>
<reference evidence="2 3" key="1">
    <citation type="submission" date="2018-06" db="EMBL/GenBank/DDBJ databases">
        <title>Genomic Encyclopedia of Type Strains, Phase III (KMG-III): the genomes of soil and plant-associated and newly described type strains.</title>
        <authorList>
            <person name="Whitman W."/>
        </authorList>
    </citation>
    <scope>NUCLEOTIDE SEQUENCE [LARGE SCALE GENOMIC DNA]</scope>
    <source>
        <strain evidence="2 3">ORS 1419</strain>
    </source>
</reference>
<dbReference type="Gene3D" id="3.40.630.30">
    <property type="match status" value="1"/>
</dbReference>
<dbReference type="SUPFAM" id="SSF55729">
    <property type="entry name" value="Acyl-CoA N-acyltransferases (Nat)"/>
    <property type="match status" value="1"/>
</dbReference>
<evidence type="ECO:0000313" key="2">
    <source>
        <dbReference type="EMBL" id="PYE86437.1"/>
    </source>
</evidence>
<dbReference type="PANTHER" id="PTHR43617:SF20">
    <property type="entry name" value="N-ALPHA-ACETYLTRANSFERASE RIMI"/>
    <property type="match status" value="1"/>
</dbReference>
<dbReference type="InterPro" id="IPR050276">
    <property type="entry name" value="MshD_Acetyltransferase"/>
</dbReference>
<keyword evidence="3" id="KW-1185">Reference proteome</keyword>
<dbReference type="GO" id="GO:0008999">
    <property type="term" value="F:protein-N-terminal-alanine acetyltransferase activity"/>
    <property type="evidence" value="ECO:0007669"/>
    <property type="project" value="TreeGrafter"/>
</dbReference>
<dbReference type="CDD" id="cd04301">
    <property type="entry name" value="NAT_SF"/>
    <property type="match status" value="1"/>
</dbReference>
<dbReference type="Pfam" id="PF00583">
    <property type="entry name" value="Acetyltransf_1"/>
    <property type="match status" value="1"/>
</dbReference>
<dbReference type="PANTHER" id="PTHR43617">
    <property type="entry name" value="L-AMINO ACID N-ACETYLTRANSFERASE"/>
    <property type="match status" value="1"/>
</dbReference>
<accession>A0A318T358</accession>
<evidence type="ECO:0000313" key="3">
    <source>
        <dbReference type="Proteomes" id="UP000247454"/>
    </source>
</evidence>
<dbReference type="Proteomes" id="UP000247454">
    <property type="component" value="Unassembled WGS sequence"/>
</dbReference>
<proteinExistence type="predicted"/>
<feature type="domain" description="N-acetyltransferase" evidence="1">
    <location>
        <begin position="14"/>
        <end position="204"/>
    </location>
</feature>
<comment type="caution">
    <text evidence="2">The sequence shown here is derived from an EMBL/GenBank/DDBJ whole genome shotgun (WGS) entry which is preliminary data.</text>
</comment>
<dbReference type="EMBL" id="QJTF01000025">
    <property type="protein sequence ID" value="PYE86437.1"/>
    <property type="molecule type" value="Genomic_DNA"/>
</dbReference>
<sequence>MGTQVLKAMMARHLHLRPAENREAAEIAILVDISAHGFASWLWYGAVLDGRTETAIERGRQKMRSDDTEGWKNTTMAEWDGEIAGLSIGYTLDESLNDFPPQHPVLDQLITLQRKVIGHRFVDSVGVYREFRGRGIGRALMVHEIGKARENGNPAISLITESYNEVALSLYAAHGFKEVERLEALERIGQDKKHDWVLLSRDMN</sequence>
<protein>
    <submittedName>
        <fullName evidence="2">Acetyltransferase (GNAT) family protein</fullName>
    </submittedName>
</protein>
<keyword evidence="2" id="KW-0808">Transferase</keyword>
<gene>
    <name evidence="2" type="ORF">C7477_12530</name>
</gene>
<dbReference type="InterPro" id="IPR016181">
    <property type="entry name" value="Acyl_CoA_acyltransferase"/>
</dbReference>
<dbReference type="InterPro" id="IPR000182">
    <property type="entry name" value="GNAT_dom"/>
</dbReference>
<dbReference type="AlphaFoldDB" id="A0A318T358"/>